<feature type="transmembrane region" description="Helical" evidence="1">
    <location>
        <begin position="67"/>
        <end position="87"/>
    </location>
</feature>
<evidence type="ECO:0000313" key="2">
    <source>
        <dbReference type="EMBL" id="KIL79001.1"/>
    </source>
</evidence>
<feature type="transmembrane region" description="Helical" evidence="1">
    <location>
        <begin position="20"/>
        <end position="38"/>
    </location>
</feature>
<keyword evidence="1" id="KW-0812">Transmembrane</keyword>
<feature type="transmembrane region" description="Helical" evidence="1">
    <location>
        <begin position="123"/>
        <end position="140"/>
    </location>
</feature>
<evidence type="ECO:0000313" key="3">
    <source>
        <dbReference type="Proteomes" id="UP000031982"/>
    </source>
</evidence>
<keyword evidence="1" id="KW-1133">Transmembrane helix</keyword>
<evidence type="ECO:0000256" key="1">
    <source>
        <dbReference type="SAM" id="Phobius"/>
    </source>
</evidence>
<protein>
    <submittedName>
        <fullName evidence="2">Uncharacterized protein</fullName>
    </submittedName>
</protein>
<feature type="transmembrane region" description="Helical" evidence="1">
    <location>
        <begin position="93"/>
        <end position="111"/>
    </location>
</feature>
<keyword evidence="3" id="KW-1185">Reference proteome</keyword>
<accession>A0ABR5AW60</accession>
<organism evidence="2 3">
    <name type="scientific">Bacillus badius</name>
    <dbReference type="NCBI Taxonomy" id="1455"/>
    <lineage>
        <taxon>Bacteria</taxon>
        <taxon>Bacillati</taxon>
        <taxon>Bacillota</taxon>
        <taxon>Bacilli</taxon>
        <taxon>Bacillales</taxon>
        <taxon>Bacillaceae</taxon>
        <taxon>Pseudobacillus</taxon>
    </lineage>
</organism>
<keyword evidence="1" id="KW-0472">Membrane</keyword>
<dbReference type="EMBL" id="JXLP01000005">
    <property type="protein sequence ID" value="KIL79001.1"/>
    <property type="molecule type" value="Genomic_DNA"/>
</dbReference>
<gene>
    <name evidence="2" type="ORF">SD77_3802</name>
</gene>
<sequence length="141" mass="16615">MAQEHEAYEEIIEQLGSISRIIYFAVLAVYPVFLLLKWKRLHTIQWRNIKLKNILVFLGKNLRKWHVPLALVSTGVILLHGYLAIIRGFKWDFTNLTGVAAFILLGFLLFMGFKRFKRQDKKWHFKLALAFLILFMIHSSL</sequence>
<proteinExistence type="predicted"/>
<comment type="caution">
    <text evidence="2">The sequence shown here is derived from an EMBL/GenBank/DDBJ whole genome shotgun (WGS) entry which is preliminary data.</text>
</comment>
<dbReference type="Proteomes" id="UP000031982">
    <property type="component" value="Unassembled WGS sequence"/>
</dbReference>
<reference evidence="2 3" key="1">
    <citation type="submission" date="2015-01" db="EMBL/GenBank/DDBJ databases">
        <title>Genome Assembly of Bacillus badius MTCC 1458.</title>
        <authorList>
            <person name="Verma A."/>
            <person name="Khatri I."/>
            <person name="Mual P."/>
            <person name="Subramanian S."/>
            <person name="Krishnamurthi S."/>
        </authorList>
    </citation>
    <scope>NUCLEOTIDE SEQUENCE [LARGE SCALE GENOMIC DNA]</scope>
    <source>
        <strain evidence="2 3">MTCC 1458</strain>
    </source>
</reference>
<name>A0ABR5AW60_BACBA</name>